<comment type="catalytic activity">
    <reaction evidence="8">
        <text>L-seryl-[protein] + ATP = O-phospho-L-seryl-[protein] + ADP + H(+)</text>
        <dbReference type="Rhea" id="RHEA:17989"/>
        <dbReference type="Rhea" id="RHEA-COMP:9863"/>
        <dbReference type="Rhea" id="RHEA-COMP:11604"/>
        <dbReference type="ChEBI" id="CHEBI:15378"/>
        <dbReference type="ChEBI" id="CHEBI:29999"/>
        <dbReference type="ChEBI" id="CHEBI:30616"/>
        <dbReference type="ChEBI" id="CHEBI:83421"/>
        <dbReference type="ChEBI" id="CHEBI:456216"/>
        <dbReference type="EC" id="2.7.11.1"/>
    </reaction>
</comment>
<dbReference type="AlphaFoldDB" id="A0A5J4S2T1"/>
<evidence type="ECO:0000256" key="2">
    <source>
        <dbReference type="ARBA" id="ARBA00022527"/>
    </source>
</evidence>
<comment type="catalytic activity">
    <reaction evidence="7">
        <text>L-threonyl-[protein] + ATP = O-phospho-L-threonyl-[protein] + ADP + H(+)</text>
        <dbReference type="Rhea" id="RHEA:46608"/>
        <dbReference type="Rhea" id="RHEA-COMP:11060"/>
        <dbReference type="Rhea" id="RHEA-COMP:11605"/>
        <dbReference type="ChEBI" id="CHEBI:15378"/>
        <dbReference type="ChEBI" id="CHEBI:30013"/>
        <dbReference type="ChEBI" id="CHEBI:30616"/>
        <dbReference type="ChEBI" id="CHEBI:61977"/>
        <dbReference type="ChEBI" id="CHEBI:456216"/>
        <dbReference type="EC" id="2.7.11.1"/>
    </reaction>
</comment>
<dbReference type="GO" id="GO:0005524">
    <property type="term" value="F:ATP binding"/>
    <property type="evidence" value="ECO:0007669"/>
    <property type="project" value="UniProtKB-UniRule"/>
</dbReference>
<comment type="caution">
    <text evidence="11">The sequence shown here is derived from an EMBL/GenBank/DDBJ whole genome shotgun (WGS) entry which is preliminary data.</text>
</comment>
<keyword evidence="6 9" id="KW-0067">ATP-binding</keyword>
<name>A0A5J4S2T1_9EUKA</name>
<feature type="binding site" evidence="9">
    <location>
        <position position="48"/>
    </location>
    <ligand>
        <name>ATP</name>
        <dbReference type="ChEBI" id="CHEBI:30616"/>
    </ligand>
</feature>
<evidence type="ECO:0000256" key="9">
    <source>
        <dbReference type="PROSITE-ProRule" id="PRU10141"/>
    </source>
</evidence>
<evidence type="ECO:0000256" key="1">
    <source>
        <dbReference type="ARBA" id="ARBA00012513"/>
    </source>
</evidence>
<keyword evidence="2" id="KW-0723">Serine/threonine-protein kinase</keyword>
<dbReference type="Gene3D" id="3.30.200.20">
    <property type="entry name" value="Phosphorylase Kinase, domain 1"/>
    <property type="match status" value="1"/>
</dbReference>
<dbReference type="GO" id="GO:0005737">
    <property type="term" value="C:cytoplasm"/>
    <property type="evidence" value="ECO:0007669"/>
    <property type="project" value="UniProtKB-ARBA"/>
</dbReference>
<feature type="domain" description="Protein kinase" evidence="10">
    <location>
        <begin position="19"/>
        <end position="102"/>
    </location>
</feature>
<dbReference type="SUPFAM" id="SSF56112">
    <property type="entry name" value="Protein kinase-like (PK-like)"/>
    <property type="match status" value="1"/>
</dbReference>
<evidence type="ECO:0000256" key="6">
    <source>
        <dbReference type="ARBA" id="ARBA00022840"/>
    </source>
</evidence>
<keyword evidence="5" id="KW-0418">Kinase</keyword>
<dbReference type="Proteomes" id="UP000324800">
    <property type="component" value="Unassembled WGS sequence"/>
</dbReference>
<evidence type="ECO:0000256" key="4">
    <source>
        <dbReference type="ARBA" id="ARBA00022741"/>
    </source>
</evidence>
<organism evidence="11 12">
    <name type="scientific">Streblomastix strix</name>
    <dbReference type="NCBI Taxonomy" id="222440"/>
    <lineage>
        <taxon>Eukaryota</taxon>
        <taxon>Metamonada</taxon>
        <taxon>Preaxostyla</taxon>
        <taxon>Oxymonadida</taxon>
        <taxon>Streblomastigidae</taxon>
        <taxon>Streblomastix</taxon>
    </lineage>
</organism>
<evidence type="ECO:0000313" key="12">
    <source>
        <dbReference type="Proteomes" id="UP000324800"/>
    </source>
</evidence>
<evidence type="ECO:0000256" key="7">
    <source>
        <dbReference type="ARBA" id="ARBA00047899"/>
    </source>
</evidence>
<protein>
    <recommendedName>
        <fullName evidence="1">non-specific serine/threonine protein kinase</fullName>
        <ecNumber evidence="1">2.7.11.1</ecNumber>
    </recommendedName>
</protein>
<dbReference type="PANTHER" id="PTHR22983">
    <property type="entry name" value="PROTEIN KINASE RELATED"/>
    <property type="match status" value="1"/>
</dbReference>
<proteinExistence type="predicted"/>
<evidence type="ECO:0000256" key="5">
    <source>
        <dbReference type="ARBA" id="ARBA00022777"/>
    </source>
</evidence>
<dbReference type="PROSITE" id="PS50011">
    <property type="entry name" value="PROTEIN_KINASE_DOM"/>
    <property type="match status" value="1"/>
</dbReference>
<gene>
    <name evidence="11" type="ORF">EZS28_052534</name>
</gene>
<evidence type="ECO:0000259" key="10">
    <source>
        <dbReference type="PROSITE" id="PS50011"/>
    </source>
</evidence>
<dbReference type="OrthoDB" id="40902at2759"/>
<dbReference type="GO" id="GO:0004674">
    <property type="term" value="F:protein serine/threonine kinase activity"/>
    <property type="evidence" value="ECO:0007669"/>
    <property type="project" value="UniProtKB-KW"/>
</dbReference>
<dbReference type="EC" id="2.7.11.1" evidence="1"/>
<keyword evidence="4 9" id="KW-0547">Nucleotide-binding</keyword>
<accession>A0A5J4S2T1</accession>
<reference evidence="11 12" key="1">
    <citation type="submission" date="2019-03" db="EMBL/GenBank/DDBJ databases">
        <title>Single cell metagenomics reveals metabolic interactions within the superorganism composed of flagellate Streblomastix strix and complex community of Bacteroidetes bacteria on its surface.</title>
        <authorList>
            <person name="Treitli S.C."/>
            <person name="Kolisko M."/>
            <person name="Husnik F."/>
            <person name="Keeling P."/>
            <person name="Hampl V."/>
        </authorList>
    </citation>
    <scope>NUCLEOTIDE SEQUENCE [LARGE SCALE GENOMIC DNA]</scope>
    <source>
        <strain evidence="11">ST1C</strain>
    </source>
</reference>
<evidence type="ECO:0000313" key="11">
    <source>
        <dbReference type="EMBL" id="KAA6340419.1"/>
    </source>
</evidence>
<feature type="non-terminal residue" evidence="11">
    <location>
        <position position="102"/>
    </location>
</feature>
<keyword evidence="3" id="KW-0808">Transferase</keyword>
<evidence type="ECO:0000256" key="8">
    <source>
        <dbReference type="ARBA" id="ARBA00048679"/>
    </source>
</evidence>
<sequence length="102" mass="11595">MAQIPKLMEGLPSNLFANYEIMEEIGEGSFAKVKKAKNKSNGQFVAIKFINKSKVVSDKHQIEALVREIEIMKKMKHNNIIQLLEVYELNDKLCLVMELATG</sequence>
<evidence type="ECO:0000256" key="3">
    <source>
        <dbReference type="ARBA" id="ARBA00022679"/>
    </source>
</evidence>
<dbReference type="InterPro" id="IPR000719">
    <property type="entry name" value="Prot_kinase_dom"/>
</dbReference>
<dbReference type="FunFam" id="3.30.200.20:FF:000003">
    <property type="entry name" value="Non-specific serine/threonine protein kinase"/>
    <property type="match status" value="1"/>
</dbReference>
<dbReference type="Pfam" id="PF00069">
    <property type="entry name" value="Pkinase"/>
    <property type="match status" value="1"/>
</dbReference>
<dbReference type="PROSITE" id="PS00107">
    <property type="entry name" value="PROTEIN_KINASE_ATP"/>
    <property type="match status" value="1"/>
</dbReference>
<dbReference type="InterPro" id="IPR011009">
    <property type="entry name" value="Kinase-like_dom_sf"/>
</dbReference>
<dbReference type="PANTHER" id="PTHR22983:SF6">
    <property type="entry name" value="SERINE_THREONINE-PROTEIN KINASE 36"/>
    <property type="match status" value="1"/>
</dbReference>
<dbReference type="EMBL" id="SNRW01040941">
    <property type="protein sequence ID" value="KAA6340419.1"/>
    <property type="molecule type" value="Genomic_DNA"/>
</dbReference>
<dbReference type="InterPro" id="IPR017441">
    <property type="entry name" value="Protein_kinase_ATP_BS"/>
</dbReference>